<evidence type="ECO:0000256" key="3">
    <source>
        <dbReference type="ARBA" id="ARBA00022553"/>
    </source>
</evidence>
<evidence type="ECO:0000259" key="22">
    <source>
        <dbReference type="PROSITE" id="PS51132"/>
    </source>
</evidence>
<dbReference type="SMART" id="SM00382">
    <property type="entry name" value="AAA"/>
    <property type="match status" value="1"/>
</dbReference>
<evidence type="ECO:0000313" key="25">
    <source>
        <dbReference type="Proteomes" id="UP000424527"/>
    </source>
</evidence>
<dbReference type="InterPro" id="IPR004487">
    <property type="entry name" value="Clp_protease_ATP-bd_su_ClpX"/>
</dbReference>
<evidence type="ECO:0000256" key="18">
    <source>
        <dbReference type="ARBA" id="ARBA00077425"/>
    </source>
</evidence>
<dbReference type="InterPro" id="IPR003112">
    <property type="entry name" value="Olfac-like_dom"/>
</dbReference>
<dbReference type="PANTHER" id="PTHR48102:SF7">
    <property type="entry name" value="ATP-DEPENDENT CLP PROTEASE ATP-BINDING SUBUNIT CLPX-LIKE, MITOCHONDRIAL"/>
    <property type="match status" value="1"/>
</dbReference>
<dbReference type="GO" id="GO:0051082">
    <property type="term" value="F:unfolded protein binding"/>
    <property type="evidence" value="ECO:0007669"/>
    <property type="project" value="InterPro"/>
</dbReference>
<feature type="domain" description="Olfactomedin-like" evidence="22">
    <location>
        <begin position="751"/>
        <end position="1083"/>
    </location>
</feature>
<feature type="region of interest" description="Disordered" evidence="20">
    <location>
        <begin position="932"/>
        <end position="977"/>
    </location>
</feature>
<dbReference type="FunFam" id="3.40.50.300:FF:000378">
    <property type="entry name" value="ATP-dependent Clp protease ATP-binding subunit clpX-like, mitochondrial"/>
    <property type="match status" value="1"/>
</dbReference>
<feature type="compositionally biased region" description="Pro residues" evidence="20">
    <location>
        <begin position="186"/>
        <end position="202"/>
    </location>
</feature>
<dbReference type="InterPro" id="IPR059067">
    <property type="entry name" value="Znf_ribbon_CLPX-like"/>
</dbReference>
<feature type="compositionally biased region" description="Basic and acidic residues" evidence="20">
    <location>
        <begin position="467"/>
        <end position="493"/>
    </location>
</feature>
<dbReference type="GO" id="GO:0005524">
    <property type="term" value="F:ATP binding"/>
    <property type="evidence" value="ECO:0007669"/>
    <property type="project" value="UniProtKB-KW"/>
</dbReference>
<feature type="compositionally biased region" description="Basic and acidic residues" evidence="20">
    <location>
        <begin position="413"/>
        <end position="432"/>
    </location>
</feature>
<comment type="caution">
    <text evidence="19">Lacks conserved residue(s) required for the propagation of feature annotation.</text>
</comment>
<dbReference type="PANTHER" id="PTHR48102">
    <property type="entry name" value="ATP-DEPENDENT CLP PROTEASE ATP-BINDING SUBUNIT CLPX-LIKE, MITOCHONDRIAL-RELATED"/>
    <property type="match status" value="1"/>
</dbReference>
<evidence type="ECO:0000256" key="20">
    <source>
        <dbReference type="SAM" id="MobiDB-lite"/>
    </source>
</evidence>
<dbReference type="Pfam" id="PF07724">
    <property type="entry name" value="AAA_2"/>
    <property type="match status" value="1"/>
</dbReference>
<dbReference type="InterPro" id="IPR019489">
    <property type="entry name" value="Clp_ATPase_C"/>
</dbReference>
<keyword evidence="6" id="KW-0378">Hydrolase</keyword>
<dbReference type="EMBL" id="REGW02000005">
    <property type="protein sequence ID" value="KAE8296189.1"/>
    <property type="molecule type" value="Genomic_DNA"/>
</dbReference>
<name>A0A6G0IXE2_LARCR</name>
<feature type="compositionally biased region" description="Basic and acidic residues" evidence="20">
    <location>
        <begin position="945"/>
        <end position="963"/>
    </location>
</feature>
<dbReference type="GO" id="GO:0008270">
    <property type="term" value="F:zinc ion binding"/>
    <property type="evidence" value="ECO:0007669"/>
    <property type="project" value="InterPro"/>
</dbReference>
<sequence length="1507" mass="166568">MKDKTGVFLLWKVLLSGICASLLLISAGLLFLLVRQKELTAELLRLDVQMQVLSQSCRLQAEILPMDPAEAGELKKLHRTRRNHEKPVQSQDEKDMLMLMTYSMVPVKAFVDLCNSSRGICLTGPPGPPGLPGRAGSPGPQGVPGPEGRRGKRGPRGEKGDPGPKGDSGPPRLKGESYNDIFIEGPPGPRGPPGPPGPPGPSCPACHSGKVRNKTLREQSHRTNMLMDLSPVLLIEHVNETDTENISSSTNKKTESQTTHPADDSRDVLNISDSRVKSESVSVHEKYGHDTSNDTKKENVTETPIKLLTVLHSPDLTENRDIFNGSRNIYDTTKKSDYRPDTWIETSTETPVNLFTGVFFKKLVSPRPDYRPDTWIETSTEDVTEAPINVLTVSATTHPTYKARDVFTVTDSEKVQNTHKESESVSLHRDFGPDTLNDSNTENVIEGPIKLLPVSPTTHPAHEARDVFNETKSEKVQNTLKESESSSLHKDFNPDTLNDANVTDGPIKILTVPLSADQNSDAFNISGTITDTRMKSDSSYPPQSNNKLNLTSSQKWTKPESPTTHPADDSKGALFFTDSKKQHSETSVESESVSVHPENRHTSLDDTKKANVTEAPIKLLTVLHSPDLTENRDTFNGSRNIHDTTKKSELVSARPGYRPDTWTVSSIVDVTEAPSNSFTKPVSFHQNVNHDTLKDPKRENATEAPTELTTDQAQTTFNNSGNIMDTPMKSDPLQTNNKVNMPTDERWTRTECNIKSIKCSDKATKMQSTFGAWMSDASQLDDGRIWLAEHFSGRLLAEHRDISALQNKSNKIIDVTRFYQGCGHVIYKRSLYFHNGGTNRLVKLDLNTRRTKTLIMTNSRYHSLTYLFRNSKTYFKFAVDENGLRGWFHRALIWTQKSSYVLSMHVGCQVVPKHCSQRIVLFPDPVLFSKSSGCSGNSSTSPDGTTKEGGSDGGKKSISEGKRLSGSGGSGKGGSQLRCPKCGDPCTHVETFVSSTRFVKCEKCHHFFVVLSETDSKKGLNKEPESAAEAVKLAFAQKPPPPPKKIFAYLDKYVVGQSYAKKVLAVAVYNHYKRIYNNIPTGSRQQVEVEKQPALTPRELEMRRREDEYRFTKLLQIAGISPHGNALGASMQQQASQQAPQERRGGEVLDSTHTDIKLEKSNIILLGPTGSGKTLLAQTLARCLDVPFAICDCTTLTQAGYVGEDIESVIAKLLQDANYSVDKAQQGIVFLDEVDKIGSVPGIHQLRDVGGEGVQQGLLKLLEGTIVNVPEKNSRKLRGETVQVDTTNILFVASGAFNGLDRIISRRKNEKYLGFGTPSNLGKGRRAAAAADLANTSGETDTVAEIEEKDRLLKHVEARDLIEFGMIPEFVGRLPVVVPLHSLDEETLVRILTEPRNAVVPQYQALFSMDKCELNVTPDALRAIARMALERKTGARGLRSIMEKLLLEPMFEVPHSDIMAVELDKDVVQGKSQPRYIRTPAKESAEEEYDSGIEEENWPRQADAANN</sequence>
<dbReference type="InterPro" id="IPR027417">
    <property type="entry name" value="P-loop_NTPase"/>
</dbReference>
<evidence type="ECO:0000256" key="2">
    <source>
        <dbReference type="ARBA" id="ARBA00012554"/>
    </source>
</evidence>
<evidence type="ECO:0000256" key="15">
    <source>
        <dbReference type="ARBA" id="ARBA00058714"/>
    </source>
</evidence>
<dbReference type="EC" id="3.6.4.10" evidence="2"/>
<dbReference type="PROSITE" id="PS51902">
    <property type="entry name" value="CLPX_ZB"/>
    <property type="match status" value="1"/>
</dbReference>
<feature type="compositionally biased region" description="Basic and acidic residues" evidence="20">
    <location>
        <begin position="274"/>
        <end position="298"/>
    </location>
</feature>
<evidence type="ECO:0000256" key="16">
    <source>
        <dbReference type="ARBA" id="ARBA00065499"/>
    </source>
</evidence>
<feature type="region of interest" description="Disordered" evidence="20">
    <location>
        <begin position="413"/>
        <end position="440"/>
    </location>
</feature>
<dbReference type="InterPro" id="IPR050052">
    <property type="entry name" value="ATP-dep_Clp_protease_ClpX"/>
</dbReference>
<dbReference type="GO" id="GO:0046983">
    <property type="term" value="F:protein dimerization activity"/>
    <property type="evidence" value="ECO:0007669"/>
    <property type="project" value="InterPro"/>
</dbReference>
<keyword evidence="10" id="KW-0007">Acetylation</keyword>
<keyword evidence="7" id="KW-0862">Zinc</keyword>
<evidence type="ECO:0000256" key="4">
    <source>
        <dbReference type="ARBA" id="ARBA00022723"/>
    </source>
</evidence>
<keyword evidence="21" id="KW-0812">Transmembrane</keyword>
<keyword evidence="5" id="KW-0547">Nucleotide-binding</keyword>
<dbReference type="Pfam" id="PF02191">
    <property type="entry name" value="OLF"/>
    <property type="match status" value="1"/>
</dbReference>
<proteinExistence type="predicted"/>
<evidence type="ECO:0000256" key="19">
    <source>
        <dbReference type="PROSITE-ProRule" id="PRU00446"/>
    </source>
</evidence>
<feature type="region of interest" description="Disordered" evidence="20">
    <location>
        <begin position="688"/>
        <end position="709"/>
    </location>
</feature>
<dbReference type="GO" id="GO:0140662">
    <property type="term" value="F:ATP-dependent protein folding chaperone"/>
    <property type="evidence" value="ECO:0007669"/>
    <property type="project" value="InterPro"/>
</dbReference>
<evidence type="ECO:0000313" key="24">
    <source>
        <dbReference type="EMBL" id="KAE8296189.1"/>
    </source>
</evidence>
<feature type="region of interest" description="Disordered" evidence="20">
    <location>
        <begin position="243"/>
        <end position="298"/>
    </location>
</feature>
<comment type="subcellular location">
    <subcellularLocation>
        <location evidence="1">Mitochondrion matrix</location>
        <location evidence="1">Mitochondrion nucleoid</location>
    </subcellularLocation>
</comment>
<evidence type="ECO:0000256" key="21">
    <source>
        <dbReference type="SAM" id="Phobius"/>
    </source>
</evidence>
<keyword evidence="21" id="KW-1133">Transmembrane helix</keyword>
<dbReference type="GO" id="GO:0008233">
    <property type="term" value="F:peptidase activity"/>
    <property type="evidence" value="ECO:0007669"/>
    <property type="project" value="UniProtKB-KW"/>
</dbReference>
<dbReference type="SUPFAM" id="SSF52540">
    <property type="entry name" value="P-loop containing nucleoside triphosphate hydrolases"/>
    <property type="match status" value="1"/>
</dbReference>
<feature type="compositionally biased region" description="Low complexity" evidence="20">
    <location>
        <begin position="1129"/>
        <end position="1140"/>
    </location>
</feature>
<feature type="transmembrane region" description="Helical" evidence="21">
    <location>
        <begin position="7"/>
        <end position="34"/>
    </location>
</feature>
<feature type="region of interest" description="Disordered" evidence="20">
    <location>
        <begin position="124"/>
        <end position="209"/>
    </location>
</feature>
<feature type="compositionally biased region" description="Polar residues" evidence="20">
    <location>
        <begin position="531"/>
        <end position="564"/>
    </location>
</feature>
<evidence type="ECO:0000259" key="23">
    <source>
        <dbReference type="PROSITE" id="PS51902"/>
    </source>
</evidence>
<evidence type="ECO:0000256" key="1">
    <source>
        <dbReference type="ARBA" id="ARBA00004436"/>
    </source>
</evidence>
<dbReference type="InterPro" id="IPR059188">
    <property type="entry name" value="Znf_CLPX-like"/>
</dbReference>
<accession>A0A6G0IXE2</accession>
<evidence type="ECO:0000256" key="14">
    <source>
        <dbReference type="ARBA" id="ARBA00050527"/>
    </source>
</evidence>
<dbReference type="GO" id="GO:0016887">
    <property type="term" value="F:ATP hydrolysis activity"/>
    <property type="evidence" value="ECO:0007669"/>
    <property type="project" value="InterPro"/>
</dbReference>
<evidence type="ECO:0000256" key="7">
    <source>
        <dbReference type="ARBA" id="ARBA00022833"/>
    </source>
</evidence>
<evidence type="ECO:0000256" key="8">
    <source>
        <dbReference type="ARBA" id="ARBA00022840"/>
    </source>
</evidence>
<keyword evidence="12" id="KW-0143">Chaperone</keyword>
<feature type="region of interest" description="Disordered" evidence="20">
    <location>
        <begin position="1472"/>
        <end position="1507"/>
    </location>
</feature>
<evidence type="ECO:0000256" key="17">
    <source>
        <dbReference type="ARBA" id="ARBA00073042"/>
    </source>
</evidence>
<dbReference type="Pfam" id="PF10431">
    <property type="entry name" value="ClpB_D2-small"/>
    <property type="match status" value="1"/>
</dbReference>
<dbReference type="Proteomes" id="UP000424527">
    <property type="component" value="Unassembled WGS sequence"/>
</dbReference>
<dbReference type="FunFam" id="1.10.8.60:FF:000002">
    <property type="entry name" value="ATP-dependent Clp protease ATP-binding subunit ClpX"/>
    <property type="match status" value="1"/>
</dbReference>
<evidence type="ECO:0000256" key="10">
    <source>
        <dbReference type="ARBA" id="ARBA00022990"/>
    </source>
</evidence>
<dbReference type="Pfam" id="PF26040">
    <property type="entry name" value="Zn_ribbon_CLPX_N"/>
    <property type="match status" value="1"/>
</dbReference>
<keyword evidence="25" id="KW-1185">Reference proteome</keyword>
<dbReference type="SMART" id="SM00284">
    <property type="entry name" value="OLF"/>
    <property type="match status" value="1"/>
</dbReference>
<comment type="catalytic activity">
    <reaction evidence="14">
        <text>ATP + H2O = ADP + phosphate + H(+)</text>
        <dbReference type="Rhea" id="RHEA:13065"/>
        <dbReference type="ChEBI" id="CHEBI:15377"/>
        <dbReference type="ChEBI" id="CHEBI:15378"/>
        <dbReference type="ChEBI" id="CHEBI:30616"/>
        <dbReference type="ChEBI" id="CHEBI:43474"/>
        <dbReference type="ChEBI" id="CHEBI:456216"/>
        <dbReference type="EC" id="3.6.4.10"/>
    </reaction>
    <physiologicalReaction direction="left-to-right" evidence="14">
        <dbReference type="Rhea" id="RHEA:13066"/>
    </physiologicalReaction>
</comment>
<feature type="compositionally biased region" description="Basic and acidic residues" evidence="20">
    <location>
        <begin position="691"/>
        <end position="701"/>
    </location>
</feature>
<keyword evidence="11" id="KW-0496">Mitochondrion</keyword>
<evidence type="ECO:0000256" key="9">
    <source>
        <dbReference type="ARBA" id="ARBA00022946"/>
    </source>
</evidence>
<dbReference type="Pfam" id="PF01391">
    <property type="entry name" value="Collagen"/>
    <property type="match status" value="1"/>
</dbReference>
<comment type="caution">
    <text evidence="24">The sequence shown here is derived from an EMBL/GenBank/DDBJ whole genome shotgun (WGS) entry which is preliminary data.</text>
</comment>
<dbReference type="NCBIfam" id="TIGR00382">
    <property type="entry name" value="clpX"/>
    <property type="match status" value="1"/>
</dbReference>
<dbReference type="Gene3D" id="1.10.8.60">
    <property type="match status" value="1"/>
</dbReference>
<dbReference type="CDD" id="cd19497">
    <property type="entry name" value="RecA-like_ClpX"/>
    <property type="match status" value="1"/>
</dbReference>
<dbReference type="InterPro" id="IPR008160">
    <property type="entry name" value="Collagen"/>
</dbReference>
<reference evidence="24 25" key="1">
    <citation type="submission" date="2019-07" db="EMBL/GenBank/DDBJ databases">
        <title>Chromosome genome assembly for large yellow croaker.</title>
        <authorList>
            <person name="Xiao S."/>
        </authorList>
    </citation>
    <scope>NUCLEOTIDE SEQUENCE [LARGE SCALE GENOMIC DNA]</scope>
    <source>
        <strain evidence="24">JMULYC20181020</strain>
        <tissue evidence="24">Muscle</tissue>
    </source>
</reference>
<dbReference type="Gene3D" id="1.20.5.320">
    <property type="entry name" value="6-Phosphogluconate Dehydrogenase, domain 3"/>
    <property type="match status" value="1"/>
</dbReference>
<evidence type="ECO:0000256" key="5">
    <source>
        <dbReference type="ARBA" id="ARBA00022741"/>
    </source>
</evidence>
<feature type="compositionally biased region" description="Polar residues" evidence="20">
    <location>
        <begin position="244"/>
        <end position="260"/>
    </location>
</feature>
<keyword evidence="21" id="KW-0472">Membrane</keyword>
<feature type="compositionally biased region" description="Low complexity" evidence="20">
    <location>
        <begin position="932"/>
        <end position="941"/>
    </location>
</feature>
<keyword evidence="8 24" id="KW-0067">ATP-binding</keyword>
<evidence type="ECO:0000256" key="6">
    <source>
        <dbReference type="ARBA" id="ARBA00022801"/>
    </source>
</evidence>
<dbReference type="InterPro" id="IPR003959">
    <property type="entry name" value="ATPase_AAA_core"/>
</dbReference>
<dbReference type="GO" id="GO:0042645">
    <property type="term" value="C:mitochondrial nucleoid"/>
    <property type="evidence" value="ECO:0007669"/>
    <property type="project" value="UniProtKB-SubCell"/>
</dbReference>
<evidence type="ECO:0000256" key="13">
    <source>
        <dbReference type="ARBA" id="ARBA00023271"/>
    </source>
</evidence>
<dbReference type="SMART" id="SM01086">
    <property type="entry name" value="ClpB_D2-small"/>
    <property type="match status" value="1"/>
</dbReference>
<comment type="subunit">
    <text evidence="16">Homohexamer that forms a ring structure; this hexamerization requires ATP binding. Component of the ClpXP complex formed by the assembly of two CLPP heptameric rings with two CLPX hexameric rings, giving rise to a symmetrical structure with two central CLPP rings flanked by a CLPX ring at either end of the complex. Interacts with TFAM.</text>
</comment>
<dbReference type="InterPro" id="IPR003593">
    <property type="entry name" value="AAA+_ATPase"/>
</dbReference>
<feature type="compositionally biased region" description="Basic and acidic residues" evidence="20">
    <location>
        <begin position="597"/>
        <end position="609"/>
    </location>
</feature>
<dbReference type="PROSITE" id="PS51132">
    <property type="entry name" value="OLF"/>
    <property type="match status" value="1"/>
</dbReference>
<comment type="function">
    <text evidence="15">ATP-dependent chaperone that functions as an unfoldase. As part of the ClpXP protease complex, it recognizes specific protein substrates, unfolds them using energy derived from ATP hydrolysis, and then translocates them to the proteolytic subunit (CLPP) of the ClpXP complex for degradation. Thanks to its chaperone activity, it also functions in the incorporation of the pyridoxal phosphate cofactor into 5-aminolevulinate synthase, thereby activating 5-aminolevulinate (ALA) synthesis, the first step in heme biosynthesis. This chaperone is also involved in the control of mtDNA nucleoid distribution, by regulating mitochondrial transcription factor A (TFAM) activity.</text>
</comment>
<protein>
    <recommendedName>
        <fullName evidence="17">ATP-dependent clpX-like chaperone, mitochondrial</fullName>
        <ecNumber evidence="2">3.6.4.10</ecNumber>
    </recommendedName>
    <alternativeName>
        <fullName evidence="18">ATP-dependent Clp protease ATP-binding subunit clpX-like, mitochondrial</fullName>
    </alternativeName>
</protein>
<feature type="compositionally biased region" description="Acidic residues" evidence="20">
    <location>
        <begin position="1485"/>
        <end position="1496"/>
    </location>
</feature>
<keyword evidence="24" id="KW-0645">Protease</keyword>
<feature type="region of interest" description="Disordered" evidence="20">
    <location>
        <begin position="531"/>
        <end position="609"/>
    </location>
</feature>
<dbReference type="Gene3D" id="3.40.50.300">
    <property type="entry name" value="P-loop containing nucleotide triphosphate hydrolases"/>
    <property type="match status" value="1"/>
</dbReference>
<dbReference type="NCBIfam" id="NF003745">
    <property type="entry name" value="PRK05342.1"/>
    <property type="match status" value="1"/>
</dbReference>
<keyword evidence="4" id="KW-0479">Metal-binding</keyword>
<keyword evidence="9" id="KW-0809">Transit peptide</keyword>
<keyword evidence="3" id="KW-0597">Phosphoprotein</keyword>
<feature type="compositionally biased region" description="Low complexity" evidence="20">
    <location>
        <begin position="132"/>
        <end position="146"/>
    </location>
</feature>
<dbReference type="GO" id="GO:0051603">
    <property type="term" value="P:proteolysis involved in protein catabolic process"/>
    <property type="evidence" value="ECO:0007669"/>
    <property type="project" value="TreeGrafter"/>
</dbReference>
<feature type="compositionally biased region" description="Basic and acidic residues" evidence="20">
    <location>
        <begin position="155"/>
        <end position="164"/>
    </location>
</feature>
<gene>
    <name evidence="24" type="ORF">D5F01_LYC04943</name>
</gene>
<feature type="region of interest" description="Disordered" evidence="20">
    <location>
        <begin position="1128"/>
        <end position="1149"/>
    </location>
</feature>
<dbReference type="FunFam" id="3.40.50.300:FF:003247">
    <property type="entry name" value="ATP-dependent Clp protease ATP-binding subunit clpX-like, mitochondrial"/>
    <property type="match status" value="1"/>
</dbReference>
<keyword evidence="13" id="KW-1135">Mitochondrion nucleoid</keyword>
<evidence type="ECO:0000256" key="12">
    <source>
        <dbReference type="ARBA" id="ARBA00023186"/>
    </source>
</evidence>
<feature type="region of interest" description="Disordered" evidence="20">
    <location>
        <begin position="467"/>
        <end position="499"/>
    </location>
</feature>
<evidence type="ECO:0000256" key="11">
    <source>
        <dbReference type="ARBA" id="ARBA00023128"/>
    </source>
</evidence>
<organism evidence="24 25">
    <name type="scientific">Larimichthys crocea</name>
    <name type="common">Large yellow croaker</name>
    <name type="synonym">Pseudosciaena crocea</name>
    <dbReference type="NCBI Taxonomy" id="215358"/>
    <lineage>
        <taxon>Eukaryota</taxon>
        <taxon>Metazoa</taxon>
        <taxon>Chordata</taxon>
        <taxon>Craniata</taxon>
        <taxon>Vertebrata</taxon>
        <taxon>Euteleostomi</taxon>
        <taxon>Actinopterygii</taxon>
        <taxon>Neopterygii</taxon>
        <taxon>Teleostei</taxon>
        <taxon>Neoteleostei</taxon>
        <taxon>Acanthomorphata</taxon>
        <taxon>Eupercaria</taxon>
        <taxon>Sciaenidae</taxon>
        <taxon>Larimichthys</taxon>
    </lineage>
</organism>
<feature type="domain" description="ClpX-type ZB" evidence="23">
    <location>
        <begin position="967"/>
        <end position="1020"/>
    </location>
</feature>